<evidence type="ECO:0000313" key="2">
    <source>
        <dbReference type="Proteomes" id="UP000735302"/>
    </source>
</evidence>
<organism evidence="1 2">
    <name type="scientific">Plakobranchus ocellatus</name>
    <dbReference type="NCBI Taxonomy" id="259542"/>
    <lineage>
        <taxon>Eukaryota</taxon>
        <taxon>Metazoa</taxon>
        <taxon>Spiralia</taxon>
        <taxon>Lophotrochozoa</taxon>
        <taxon>Mollusca</taxon>
        <taxon>Gastropoda</taxon>
        <taxon>Heterobranchia</taxon>
        <taxon>Euthyneura</taxon>
        <taxon>Panpulmonata</taxon>
        <taxon>Sacoglossa</taxon>
        <taxon>Placobranchoidea</taxon>
        <taxon>Plakobranchidae</taxon>
        <taxon>Plakobranchus</taxon>
    </lineage>
</organism>
<proteinExistence type="predicted"/>
<comment type="caution">
    <text evidence="1">The sequence shown here is derived from an EMBL/GenBank/DDBJ whole genome shotgun (WGS) entry which is preliminary data.</text>
</comment>
<dbReference type="Proteomes" id="UP000735302">
    <property type="component" value="Unassembled WGS sequence"/>
</dbReference>
<name>A0AAV4BE81_9GAST</name>
<accession>A0AAV4BE81</accession>
<evidence type="ECO:0000313" key="1">
    <source>
        <dbReference type="EMBL" id="GFO17101.1"/>
    </source>
</evidence>
<protein>
    <submittedName>
        <fullName evidence="1">Uncharacterized protein</fullName>
    </submittedName>
</protein>
<reference evidence="1 2" key="1">
    <citation type="journal article" date="2021" name="Elife">
        <title>Chloroplast acquisition without the gene transfer in kleptoplastic sea slugs, Plakobranchus ocellatus.</title>
        <authorList>
            <person name="Maeda T."/>
            <person name="Takahashi S."/>
            <person name="Yoshida T."/>
            <person name="Shimamura S."/>
            <person name="Takaki Y."/>
            <person name="Nagai Y."/>
            <person name="Toyoda A."/>
            <person name="Suzuki Y."/>
            <person name="Arimoto A."/>
            <person name="Ishii H."/>
            <person name="Satoh N."/>
            <person name="Nishiyama T."/>
            <person name="Hasebe M."/>
            <person name="Maruyama T."/>
            <person name="Minagawa J."/>
            <person name="Obokata J."/>
            <person name="Shigenobu S."/>
        </authorList>
    </citation>
    <scope>NUCLEOTIDE SEQUENCE [LARGE SCALE GENOMIC DNA]</scope>
</reference>
<dbReference type="EMBL" id="BLXT01004727">
    <property type="protein sequence ID" value="GFO17101.1"/>
    <property type="molecule type" value="Genomic_DNA"/>
</dbReference>
<keyword evidence="2" id="KW-1185">Reference proteome</keyword>
<dbReference type="AlphaFoldDB" id="A0AAV4BE81"/>
<sequence>MPSLPFSFGTVDRKSAPRSAGALSSRFRALLPAPWSDGGPVGLRSPYCGLAIYKQPTDPFSSSPIFFSHSHPHIYSLSLLLSMLTTLCQAHQAQALTVDAEVSGLFASRR</sequence>
<gene>
    <name evidence="1" type="ORF">PoB_004360600</name>
</gene>